<sequence>MHGIQKSIKKVTDIQGSLTSFEQEYVKNKGSMQIIQKLDGKFYQKHNAWVTPLNSMGNYTGEVASQKVITLLDHFLFSQTKKVPLFIGAPRNISEKIFMRFNRL</sequence>
<proteinExistence type="predicted"/>
<organism evidence="1">
    <name type="scientific">Brevibacillus laterosporus</name>
    <name type="common">Bacillus laterosporus</name>
    <dbReference type="NCBI Taxonomy" id="1465"/>
    <lineage>
        <taxon>Bacteria</taxon>
        <taxon>Bacillati</taxon>
        <taxon>Bacillota</taxon>
        <taxon>Bacilli</taxon>
        <taxon>Bacillales</taxon>
        <taxon>Paenibacillaceae</taxon>
        <taxon>Brevibacillus</taxon>
    </lineage>
</organism>
<name>A0A0F6XZA3_BRELA</name>
<gene>
    <name evidence="1" type="ORF">EX87_07115</name>
</gene>
<dbReference type="EMBL" id="CP011074">
    <property type="protein sequence ID" value="AKF93426.1"/>
    <property type="molecule type" value="Genomic_DNA"/>
</dbReference>
<reference evidence="1" key="1">
    <citation type="submission" date="2015-03" db="EMBL/GenBank/DDBJ databases">
        <title>MIGS Cultured Bacterial/Archaeal sample from Brevibacillus laterosporus.</title>
        <authorList>
            <person name="Zeng D."/>
            <person name="Zhu L."/>
            <person name="Dong G."/>
            <person name="Ye W."/>
            <person name="Ren D."/>
            <person name="Wu L."/>
            <person name="Xu J."/>
            <person name="Li G."/>
            <person name="Guo L."/>
        </authorList>
    </citation>
    <scope>NUCLEOTIDE SEQUENCE</scope>
    <source>
        <strain evidence="1">B9</strain>
    </source>
</reference>
<protein>
    <submittedName>
        <fullName evidence="1">Uncharacterized protein</fullName>
    </submittedName>
</protein>
<evidence type="ECO:0000313" key="1">
    <source>
        <dbReference type="EMBL" id="AKF93426.1"/>
    </source>
</evidence>
<dbReference type="AlphaFoldDB" id="A0A0F6XZA3"/>
<accession>A0A0F6XZA3</accession>